<evidence type="ECO:0000313" key="3">
    <source>
        <dbReference type="Proteomes" id="UP000034866"/>
    </source>
</evidence>
<dbReference type="EMBL" id="CP011104">
    <property type="protein sequence ID" value="AKH62275.1"/>
    <property type="molecule type" value="Genomic_DNA"/>
</dbReference>
<protein>
    <submittedName>
        <fullName evidence="2">Bacteriophage protein</fullName>
    </submittedName>
</protein>
<dbReference type="Pfam" id="PF04865">
    <property type="entry name" value="Baseplate_J"/>
    <property type="match status" value="1"/>
</dbReference>
<accession>A0A0F7LHX1</accession>
<reference evidence="3" key="2">
    <citation type="submission" date="2015-03" db="EMBL/GenBank/DDBJ databases">
        <title>Genome sequence of Azospirillum thiophilum strain DSM 21654T.</title>
        <authorList>
            <person name="Kwak Y."/>
            <person name="Shin J.-H."/>
        </authorList>
    </citation>
    <scope>NUCLEOTIDE SEQUENCE [LARGE SCALE GENOMIC DNA]</scope>
    <source>
        <strain evidence="3">DSM 15199</strain>
    </source>
</reference>
<proteinExistence type="predicted"/>
<gene>
    <name evidence="2" type="ORF">VY86_01845</name>
</gene>
<reference evidence="2 3" key="1">
    <citation type="journal article" date="2015" name="J. Biotechnol.">
        <title>Complete genome sequence of Photorhabdus temperata subsp. thracensis 39-8(T), an entomopathogenic bacterium for the improved commercial bioinsecticide.</title>
        <authorList>
            <person name="Kwak Y."/>
            <person name="Shin J.H."/>
        </authorList>
    </citation>
    <scope>NUCLEOTIDE SEQUENCE [LARGE SCALE GENOMIC DNA]</scope>
    <source>
        <strain evidence="2 3">DSM 15199</strain>
    </source>
</reference>
<dbReference type="AlphaFoldDB" id="A0A0F7LHX1"/>
<dbReference type="STRING" id="230089.VY86_01845"/>
<organism evidence="2 3">
    <name type="scientific">Photorhabdus thracensis</name>
    <dbReference type="NCBI Taxonomy" id="230089"/>
    <lineage>
        <taxon>Bacteria</taxon>
        <taxon>Pseudomonadati</taxon>
        <taxon>Pseudomonadota</taxon>
        <taxon>Gammaproteobacteria</taxon>
        <taxon>Enterobacterales</taxon>
        <taxon>Morganellaceae</taxon>
        <taxon>Photorhabdus</taxon>
    </lineage>
</organism>
<dbReference type="Proteomes" id="UP000034866">
    <property type="component" value="Chromosome"/>
</dbReference>
<evidence type="ECO:0000259" key="1">
    <source>
        <dbReference type="Pfam" id="PF04865"/>
    </source>
</evidence>
<feature type="domain" description="Baseplate protein J-like barrel" evidence="1">
    <location>
        <begin position="108"/>
        <end position="186"/>
    </location>
</feature>
<dbReference type="KEGG" id="ptt:VY86_01845"/>
<dbReference type="PATRIC" id="fig|230089.6.peg.421"/>
<evidence type="ECO:0000313" key="2">
    <source>
        <dbReference type="EMBL" id="AKH62275.1"/>
    </source>
</evidence>
<keyword evidence="3" id="KW-1185">Reference proteome</keyword>
<dbReference type="RefSeq" id="WP_046973719.1">
    <property type="nucleotide sequence ID" value="NZ_CP011104.1"/>
</dbReference>
<dbReference type="InterPro" id="IPR006949">
    <property type="entry name" value="Barrel_Baseplate_J-like"/>
</dbReference>
<name>A0A0F7LHX1_9GAMM</name>
<dbReference type="OrthoDB" id="7497539at2"/>
<sequence>MTNSVVLTTSVPGVTFTKTGLTVPDEVDILNGRLNDLATAMGGAMSTSLTTPQGQIAMSDAAIIADKNDQLLAIVNQINPDYATGRFQDAIGRIYFLDRIPASGTTVTATCTGLVNTVIPIGSIAQDKKGYLYHSLTEVKIPGSGSVDVVFQNSTSGPLACQIDDLNTIYISVPGWSGISNASAGVPGIDEETRANFEYRRKQSVAKNATNSLHAIYAAVLEVNGVADAYVISNDTSVVKTVGVSKYRMVPNSIYSAVYGGKTEDVARVIWKKKPPGIPTNGNTTHTIVDDENYVQPYPEYEINYVIPAPIRVYVDVSLANSDYLPADIETQVKSAIAQAFNGEDGGTRARIASTLFAGRYYSGVYNIDTSSVDIYNITLSRDGITYSTSISFGIDEIPTLDVDNISVKLVGS</sequence>